<comment type="caution">
    <text evidence="2">The sequence shown here is derived from an EMBL/GenBank/DDBJ whole genome shotgun (WGS) entry which is preliminary data.</text>
</comment>
<evidence type="ECO:0000256" key="1">
    <source>
        <dbReference type="SAM" id="MobiDB-lite"/>
    </source>
</evidence>
<evidence type="ECO:0000313" key="3">
    <source>
        <dbReference type="Proteomes" id="UP000747542"/>
    </source>
</evidence>
<keyword evidence="3" id="KW-1185">Reference proteome</keyword>
<sequence length="208" mass="21910">MAADVKREGSFGAKLQACDDKHTKHHILGEVLSGPLLGSVCGPPALGPGHTLGASLIRPARPGSLPLPTYLLTTTTSVPTSFLHLSQYPHISFRPRPAPAPAAGKGERAGGRSSQVTACTPPASPPSPPTHPGTGRTWFSRPVLQDPPQRSHQTQQANYHIGSHSSLEYPHPLSLCDAPYLTLLEGAIFQLRVGSGGCQPDSGPLWHP</sequence>
<proteinExistence type="predicted"/>
<gene>
    <name evidence="2" type="ORF">Hamer_G006616</name>
</gene>
<dbReference type="EMBL" id="JAHLQT010039062">
    <property type="protein sequence ID" value="KAG7156630.1"/>
    <property type="molecule type" value="Genomic_DNA"/>
</dbReference>
<protein>
    <submittedName>
        <fullName evidence="2">Uncharacterized protein</fullName>
    </submittedName>
</protein>
<name>A0A8J5JFD5_HOMAM</name>
<feature type="compositionally biased region" description="Polar residues" evidence="1">
    <location>
        <begin position="148"/>
        <end position="159"/>
    </location>
</feature>
<accession>A0A8J5JFD5</accession>
<feature type="region of interest" description="Disordered" evidence="1">
    <location>
        <begin position="94"/>
        <end position="159"/>
    </location>
</feature>
<organism evidence="2 3">
    <name type="scientific">Homarus americanus</name>
    <name type="common">American lobster</name>
    <dbReference type="NCBI Taxonomy" id="6706"/>
    <lineage>
        <taxon>Eukaryota</taxon>
        <taxon>Metazoa</taxon>
        <taxon>Ecdysozoa</taxon>
        <taxon>Arthropoda</taxon>
        <taxon>Crustacea</taxon>
        <taxon>Multicrustacea</taxon>
        <taxon>Malacostraca</taxon>
        <taxon>Eumalacostraca</taxon>
        <taxon>Eucarida</taxon>
        <taxon>Decapoda</taxon>
        <taxon>Pleocyemata</taxon>
        <taxon>Astacidea</taxon>
        <taxon>Nephropoidea</taxon>
        <taxon>Nephropidae</taxon>
        <taxon>Homarus</taxon>
    </lineage>
</organism>
<dbReference type="Proteomes" id="UP000747542">
    <property type="component" value="Unassembled WGS sequence"/>
</dbReference>
<reference evidence="2" key="1">
    <citation type="journal article" date="2021" name="Sci. Adv.">
        <title>The American lobster genome reveals insights on longevity, neural, and immune adaptations.</title>
        <authorList>
            <person name="Polinski J.M."/>
            <person name="Zimin A.V."/>
            <person name="Clark K.F."/>
            <person name="Kohn A.B."/>
            <person name="Sadowski N."/>
            <person name="Timp W."/>
            <person name="Ptitsyn A."/>
            <person name="Khanna P."/>
            <person name="Romanova D.Y."/>
            <person name="Williams P."/>
            <person name="Greenwood S.J."/>
            <person name="Moroz L.L."/>
            <person name="Walt D.R."/>
            <person name="Bodnar A.G."/>
        </authorList>
    </citation>
    <scope>NUCLEOTIDE SEQUENCE</scope>
    <source>
        <strain evidence="2">GMGI-L3</strain>
    </source>
</reference>
<dbReference type="AlphaFoldDB" id="A0A8J5JFD5"/>
<feature type="compositionally biased region" description="Pro residues" evidence="1">
    <location>
        <begin position="122"/>
        <end position="131"/>
    </location>
</feature>
<evidence type="ECO:0000313" key="2">
    <source>
        <dbReference type="EMBL" id="KAG7156630.1"/>
    </source>
</evidence>